<dbReference type="EMBL" id="JAUSVK010000001">
    <property type="protein sequence ID" value="MDQ0391754.1"/>
    <property type="molecule type" value="Genomic_DNA"/>
</dbReference>
<feature type="compositionally biased region" description="Basic and acidic residues" evidence="4">
    <location>
        <begin position="1"/>
        <end position="17"/>
    </location>
</feature>
<comment type="subcellular location">
    <subcellularLocation>
        <location evidence="1">Cell envelope</location>
    </subcellularLocation>
</comment>
<proteinExistence type="inferred from homology"/>
<evidence type="ECO:0000259" key="5">
    <source>
        <dbReference type="PROSITE" id="PS51077"/>
    </source>
</evidence>
<feature type="compositionally biased region" description="Low complexity" evidence="4">
    <location>
        <begin position="30"/>
        <end position="50"/>
    </location>
</feature>
<dbReference type="Gene3D" id="1.10.10.10">
    <property type="entry name" value="Winged helix-like DNA-binding domain superfamily/Winged helix DNA-binding domain"/>
    <property type="match status" value="1"/>
</dbReference>
<reference evidence="6 7" key="1">
    <citation type="submission" date="2023-07" db="EMBL/GenBank/DDBJ databases">
        <title>Genomic Encyclopedia of Type Strains, Phase IV (KMG-IV): sequencing the most valuable type-strain genomes for metagenomic binning, comparative biology and taxonomic classification.</title>
        <authorList>
            <person name="Goeker M."/>
        </authorList>
    </citation>
    <scope>NUCLEOTIDE SEQUENCE [LARGE SCALE GENOMIC DNA]</scope>
    <source>
        <strain evidence="6 7">DSM 5896</strain>
    </source>
</reference>
<dbReference type="PROSITE" id="PS51077">
    <property type="entry name" value="HTH_ICLR"/>
    <property type="match status" value="1"/>
</dbReference>
<feature type="region of interest" description="Disordered" evidence="4">
    <location>
        <begin position="1"/>
        <end position="50"/>
    </location>
</feature>
<dbReference type="Gene3D" id="3.40.50.2300">
    <property type="match status" value="2"/>
</dbReference>
<organism evidence="6 7">
    <name type="scientific">Labrys monachus</name>
    <dbReference type="NCBI Taxonomy" id="217067"/>
    <lineage>
        <taxon>Bacteria</taxon>
        <taxon>Pseudomonadati</taxon>
        <taxon>Pseudomonadota</taxon>
        <taxon>Alphaproteobacteria</taxon>
        <taxon>Hyphomicrobiales</taxon>
        <taxon>Xanthobacteraceae</taxon>
        <taxon>Labrys</taxon>
    </lineage>
</organism>
<dbReference type="InterPro" id="IPR005471">
    <property type="entry name" value="Tscrpt_reg_IclR_N"/>
</dbReference>
<evidence type="ECO:0000256" key="4">
    <source>
        <dbReference type="SAM" id="MobiDB-lite"/>
    </source>
</evidence>
<dbReference type="PANTHER" id="PTHR46847:SF2">
    <property type="entry name" value="ABC TRANSPORTER SUGAR-BINDING PROTEIN"/>
    <property type="match status" value="1"/>
</dbReference>
<evidence type="ECO:0000256" key="1">
    <source>
        <dbReference type="ARBA" id="ARBA00004196"/>
    </source>
</evidence>
<gene>
    <name evidence="6" type="ORF">J3R73_001546</name>
</gene>
<evidence type="ECO:0000256" key="3">
    <source>
        <dbReference type="ARBA" id="ARBA00022729"/>
    </source>
</evidence>
<dbReference type="SUPFAM" id="SSF53822">
    <property type="entry name" value="Periplasmic binding protein-like I"/>
    <property type="match status" value="1"/>
</dbReference>
<comment type="caution">
    <text evidence="6">The sequence shown here is derived from an EMBL/GenBank/DDBJ whole genome shotgun (WGS) entry which is preliminary data.</text>
</comment>
<feature type="domain" description="HTH iclR-type" evidence="5">
    <location>
        <begin position="54"/>
        <end position="115"/>
    </location>
</feature>
<evidence type="ECO:0000313" key="7">
    <source>
        <dbReference type="Proteomes" id="UP001237448"/>
    </source>
</evidence>
<dbReference type="InterPro" id="IPR036388">
    <property type="entry name" value="WH-like_DNA-bd_sf"/>
</dbReference>
<keyword evidence="7" id="KW-1185">Reference proteome</keyword>
<protein>
    <submittedName>
        <fullName evidence="6">Ribose transport system substrate-binding protein</fullName>
    </submittedName>
</protein>
<keyword evidence="3" id="KW-0732">Signal</keyword>
<dbReference type="Pfam" id="PF13407">
    <property type="entry name" value="Peripla_BP_4"/>
    <property type="match status" value="1"/>
</dbReference>
<dbReference type="RefSeq" id="WP_307424586.1">
    <property type="nucleotide sequence ID" value="NZ_JAUSVK010000001.1"/>
</dbReference>
<dbReference type="SUPFAM" id="SSF46785">
    <property type="entry name" value="Winged helix' DNA-binding domain"/>
    <property type="match status" value="1"/>
</dbReference>
<dbReference type="Pfam" id="PF09339">
    <property type="entry name" value="HTH_IclR"/>
    <property type="match status" value="1"/>
</dbReference>
<dbReference type="SMART" id="SM00346">
    <property type="entry name" value="HTH_ICLR"/>
    <property type="match status" value="1"/>
</dbReference>
<comment type="similarity">
    <text evidence="2">Belongs to the bacterial solute-binding protein 2 family.</text>
</comment>
<dbReference type="InterPro" id="IPR036390">
    <property type="entry name" value="WH_DNA-bd_sf"/>
</dbReference>
<evidence type="ECO:0000256" key="2">
    <source>
        <dbReference type="ARBA" id="ARBA00007639"/>
    </source>
</evidence>
<dbReference type="InterPro" id="IPR028082">
    <property type="entry name" value="Peripla_BP_I"/>
</dbReference>
<accession>A0ABU0FC96</accession>
<dbReference type="InterPro" id="IPR025997">
    <property type="entry name" value="SBP_2_dom"/>
</dbReference>
<evidence type="ECO:0000313" key="6">
    <source>
        <dbReference type="EMBL" id="MDQ0391754.1"/>
    </source>
</evidence>
<sequence>MEREVVGIMRDHDDRGRSMAPDGTELGPRGEAANSPAAPQAQSPAAEAAGASRVPALSRAAALLDVVSTAEKGCTLSELARLLAAPKSSLLNICDTLVGERLLRKDATGHYRIGIRMAEFAAAQLSHPPRLKTLGVVVQNFTNPFFRVEADAITVAAERMGVAVTVLDAEQMLDRQLLQLESLAAQGVDAVIIDPVDSEAVATGVAAVVRRGIPVIAVNAGASGADAMVATDNVQAGELIGRHLGAALHGKGDVVVIGGTRITGNVDRIGGFLGALREYPEIRVVDRLDGDNTFERGRKLAHTILDRHPNVDAVFSINDPTALGVLETFEERHATVAVVSVDGSSSAVEALRSGRGIIATAAQNPQELGRAALRLADLLYSGGNMPRRTWLLPTALVTSSNADTYAPWDAPPT</sequence>
<name>A0ABU0FC96_9HYPH</name>
<dbReference type="PANTHER" id="PTHR46847">
    <property type="entry name" value="D-ALLOSE-BINDING PERIPLASMIC PROTEIN-RELATED"/>
    <property type="match status" value="1"/>
</dbReference>
<dbReference type="Proteomes" id="UP001237448">
    <property type="component" value="Unassembled WGS sequence"/>
</dbReference>